<dbReference type="AlphaFoldDB" id="A0A0E9PJ10"/>
<evidence type="ECO:0000313" key="1">
    <source>
        <dbReference type="EMBL" id="JAH04075.1"/>
    </source>
</evidence>
<proteinExistence type="predicted"/>
<accession>A0A0E9PJ10</accession>
<protein>
    <submittedName>
        <fullName evidence="1">Uncharacterized protein</fullName>
    </submittedName>
</protein>
<reference evidence="1" key="2">
    <citation type="journal article" date="2015" name="Fish Shellfish Immunol.">
        <title>Early steps in the European eel (Anguilla anguilla)-Vibrio vulnificus interaction in the gills: Role of the RtxA13 toxin.</title>
        <authorList>
            <person name="Callol A."/>
            <person name="Pajuelo D."/>
            <person name="Ebbesson L."/>
            <person name="Teles M."/>
            <person name="MacKenzie S."/>
            <person name="Amaro C."/>
        </authorList>
    </citation>
    <scope>NUCLEOTIDE SEQUENCE</scope>
</reference>
<dbReference type="EMBL" id="GBXM01104502">
    <property type="protein sequence ID" value="JAH04075.1"/>
    <property type="molecule type" value="Transcribed_RNA"/>
</dbReference>
<name>A0A0E9PJ10_ANGAN</name>
<organism evidence="1">
    <name type="scientific">Anguilla anguilla</name>
    <name type="common">European freshwater eel</name>
    <name type="synonym">Muraena anguilla</name>
    <dbReference type="NCBI Taxonomy" id="7936"/>
    <lineage>
        <taxon>Eukaryota</taxon>
        <taxon>Metazoa</taxon>
        <taxon>Chordata</taxon>
        <taxon>Craniata</taxon>
        <taxon>Vertebrata</taxon>
        <taxon>Euteleostomi</taxon>
        <taxon>Actinopterygii</taxon>
        <taxon>Neopterygii</taxon>
        <taxon>Teleostei</taxon>
        <taxon>Anguilliformes</taxon>
        <taxon>Anguillidae</taxon>
        <taxon>Anguilla</taxon>
    </lineage>
</organism>
<sequence length="16" mass="1838">MFVLVSSAQELFQLLL</sequence>
<reference evidence="1" key="1">
    <citation type="submission" date="2014-11" db="EMBL/GenBank/DDBJ databases">
        <authorList>
            <person name="Amaro Gonzalez C."/>
        </authorList>
    </citation>
    <scope>NUCLEOTIDE SEQUENCE</scope>
</reference>